<dbReference type="GO" id="GO:0003677">
    <property type="term" value="F:DNA binding"/>
    <property type="evidence" value="ECO:0007669"/>
    <property type="project" value="UniProtKB-KW"/>
</dbReference>
<evidence type="ECO:0000313" key="3">
    <source>
        <dbReference type="Proteomes" id="UP000003340"/>
    </source>
</evidence>
<dbReference type="eggNOG" id="ENOG5033675">
    <property type="taxonomic scope" value="Bacteria"/>
</dbReference>
<dbReference type="EMBL" id="ACEC01000041">
    <property type="protein sequence ID" value="EEG31223.1"/>
    <property type="molecule type" value="Genomic_DNA"/>
</dbReference>
<dbReference type="PROSITE" id="PS50943">
    <property type="entry name" value="HTH_CROC1"/>
    <property type="match status" value="1"/>
</dbReference>
<dbReference type="SUPFAM" id="SSF47413">
    <property type="entry name" value="lambda repressor-like DNA-binding domains"/>
    <property type="match status" value="1"/>
</dbReference>
<name>C0EBE7_9FIRM</name>
<comment type="caution">
    <text evidence="2">The sequence shown here is derived from an EMBL/GenBank/DDBJ whole genome shotgun (WGS) entry which is preliminary data.</text>
</comment>
<reference evidence="2 3" key="1">
    <citation type="submission" date="2009-01" db="EMBL/GenBank/DDBJ databases">
        <authorList>
            <person name="Fulton L."/>
            <person name="Clifton S."/>
            <person name="Fulton B."/>
            <person name="Xu J."/>
            <person name="Minx P."/>
            <person name="Pepin K.H."/>
            <person name="Johnson M."/>
            <person name="Bhonagiri V."/>
            <person name="Nash W.E."/>
            <person name="Mardis E.R."/>
            <person name="Wilson R.K."/>
        </authorList>
    </citation>
    <scope>NUCLEOTIDE SEQUENCE [LARGE SCALE GENOMIC DNA]</scope>
    <source>
        <strain evidence="2 3">DSM 5476</strain>
    </source>
</reference>
<sequence length="72" mass="8378">MSRLKELRNKFQYSQIKIQLETGIDQGNYSRMESGEREPTLDQAKALAILYHTSIDYIVGLTDEIEPYPRSK</sequence>
<dbReference type="CDD" id="cd00093">
    <property type="entry name" value="HTH_XRE"/>
    <property type="match status" value="1"/>
</dbReference>
<accession>C0EBE7</accession>
<organism evidence="2 3">
    <name type="scientific">[Clostridium] methylpentosum DSM 5476</name>
    <dbReference type="NCBI Taxonomy" id="537013"/>
    <lineage>
        <taxon>Bacteria</taxon>
        <taxon>Bacillati</taxon>
        <taxon>Bacillota</taxon>
        <taxon>Clostridia</taxon>
        <taxon>Eubacteriales</taxon>
        <taxon>Oscillospiraceae</taxon>
        <taxon>Oscillospiraceae incertae sedis</taxon>
    </lineage>
</organism>
<evidence type="ECO:0000259" key="1">
    <source>
        <dbReference type="PROSITE" id="PS50943"/>
    </source>
</evidence>
<dbReference type="Gene3D" id="1.10.260.40">
    <property type="entry name" value="lambda repressor-like DNA-binding domains"/>
    <property type="match status" value="1"/>
</dbReference>
<keyword evidence="2" id="KW-0238">DNA-binding</keyword>
<gene>
    <name evidence="2" type="ORF">CLOSTMETH_01165</name>
</gene>
<dbReference type="AlphaFoldDB" id="C0EBE7"/>
<evidence type="ECO:0000313" key="2">
    <source>
        <dbReference type="EMBL" id="EEG31223.1"/>
    </source>
</evidence>
<dbReference type="SMART" id="SM00530">
    <property type="entry name" value="HTH_XRE"/>
    <property type="match status" value="1"/>
</dbReference>
<dbReference type="Proteomes" id="UP000003340">
    <property type="component" value="Unassembled WGS sequence"/>
</dbReference>
<dbReference type="STRING" id="537013.CLOSTMETH_01165"/>
<protein>
    <submittedName>
        <fullName evidence="2">DNA-binding helix-turn-helix protein</fullName>
    </submittedName>
</protein>
<keyword evidence="3" id="KW-1185">Reference proteome</keyword>
<dbReference type="Pfam" id="PF01381">
    <property type="entry name" value="HTH_3"/>
    <property type="match status" value="1"/>
</dbReference>
<dbReference type="InterPro" id="IPR001387">
    <property type="entry name" value="Cro/C1-type_HTH"/>
</dbReference>
<feature type="domain" description="HTH cro/C1-type" evidence="1">
    <location>
        <begin position="4"/>
        <end position="58"/>
    </location>
</feature>
<proteinExistence type="predicted"/>
<dbReference type="InterPro" id="IPR010982">
    <property type="entry name" value="Lambda_DNA-bd_dom_sf"/>
</dbReference>
<reference evidence="2 3" key="2">
    <citation type="submission" date="2009-02" db="EMBL/GenBank/DDBJ databases">
        <title>Draft genome sequence of Clostridium methylpentosum (DSM 5476).</title>
        <authorList>
            <person name="Sudarsanam P."/>
            <person name="Ley R."/>
            <person name="Guruge J."/>
            <person name="Turnbaugh P.J."/>
            <person name="Mahowald M."/>
            <person name="Liep D."/>
            <person name="Gordon J."/>
        </authorList>
    </citation>
    <scope>NUCLEOTIDE SEQUENCE [LARGE SCALE GENOMIC DNA]</scope>
    <source>
        <strain evidence="2 3">DSM 5476</strain>
    </source>
</reference>
<dbReference type="HOGENOM" id="CLU_066192_62_4_9"/>